<dbReference type="GO" id="GO:0004364">
    <property type="term" value="F:glutathione transferase activity"/>
    <property type="evidence" value="ECO:0007669"/>
    <property type="project" value="UniProtKB-EC"/>
</dbReference>
<evidence type="ECO:0000256" key="2">
    <source>
        <dbReference type="ARBA" id="ARBA00022692"/>
    </source>
</evidence>
<name>T1BVV7_9ZZZZ</name>
<keyword evidence="6" id="KW-0808">Transferase</keyword>
<feature type="transmembrane region" description="Helical" evidence="5">
    <location>
        <begin position="17"/>
        <end position="36"/>
    </location>
</feature>
<evidence type="ECO:0000256" key="5">
    <source>
        <dbReference type="SAM" id="Phobius"/>
    </source>
</evidence>
<keyword evidence="2 5" id="KW-0812">Transmembrane</keyword>
<reference evidence="6" key="1">
    <citation type="submission" date="2013-08" db="EMBL/GenBank/DDBJ databases">
        <authorList>
            <person name="Mendez C."/>
            <person name="Richter M."/>
            <person name="Ferrer M."/>
            <person name="Sanchez J."/>
        </authorList>
    </citation>
    <scope>NUCLEOTIDE SEQUENCE</scope>
</reference>
<dbReference type="EMBL" id="AUZZ01003312">
    <property type="protein sequence ID" value="EQD57304.1"/>
    <property type="molecule type" value="Genomic_DNA"/>
</dbReference>
<evidence type="ECO:0000313" key="6">
    <source>
        <dbReference type="EMBL" id="EQD57304.1"/>
    </source>
</evidence>
<evidence type="ECO:0000256" key="1">
    <source>
        <dbReference type="ARBA" id="ARBA00004370"/>
    </source>
</evidence>
<reference evidence="6" key="2">
    <citation type="journal article" date="2014" name="ISME J.">
        <title>Microbial stratification in low pH oxic and suboxic macroscopic growths along an acid mine drainage.</title>
        <authorList>
            <person name="Mendez-Garcia C."/>
            <person name="Mesa V."/>
            <person name="Sprenger R.R."/>
            <person name="Richter M."/>
            <person name="Diez M.S."/>
            <person name="Solano J."/>
            <person name="Bargiela R."/>
            <person name="Golyshina O.V."/>
            <person name="Manteca A."/>
            <person name="Ramos J.L."/>
            <person name="Gallego J.R."/>
            <person name="Llorente I."/>
            <person name="Martins Dos Santos V.A."/>
            <person name="Jensen O.N."/>
            <person name="Pelaez A.I."/>
            <person name="Sanchez J."/>
            <person name="Ferrer M."/>
        </authorList>
    </citation>
    <scope>NUCLEOTIDE SEQUENCE</scope>
</reference>
<organism evidence="6">
    <name type="scientific">mine drainage metagenome</name>
    <dbReference type="NCBI Taxonomy" id="410659"/>
    <lineage>
        <taxon>unclassified sequences</taxon>
        <taxon>metagenomes</taxon>
        <taxon>ecological metagenomes</taxon>
    </lineage>
</organism>
<keyword evidence="3 5" id="KW-1133">Transmembrane helix</keyword>
<dbReference type="GO" id="GO:0016020">
    <property type="term" value="C:membrane"/>
    <property type="evidence" value="ECO:0007669"/>
    <property type="project" value="UniProtKB-SubCell"/>
</dbReference>
<dbReference type="InterPro" id="IPR001129">
    <property type="entry name" value="Membr-assoc_MAPEG"/>
</dbReference>
<dbReference type="SUPFAM" id="SSF161084">
    <property type="entry name" value="MAPEG domain-like"/>
    <property type="match status" value="1"/>
</dbReference>
<evidence type="ECO:0000256" key="4">
    <source>
        <dbReference type="ARBA" id="ARBA00023136"/>
    </source>
</evidence>
<dbReference type="AlphaFoldDB" id="T1BVV7"/>
<comment type="subcellular location">
    <subcellularLocation>
        <location evidence="1">Membrane</location>
    </subcellularLocation>
</comment>
<accession>T1BVV7</accession>
<sequence>MNIAGIAFFAPLIRHNLIAVGWILALATLGIVFLAIRVIRLRWRHRTGIGHGNHPDLERAIRAHANAVEYIPLTLLLFLVAALTRASTGEIEWLGAVFLLGRGLHAWGLSRSSGASTPRMIGMLSTIGVMAFLAVQLCLPAMH</sequence>
<protein>
    <submittedName>
        <fullName evidence="6">Membrane-associated, eicosanoid and glutathione metabolism (MAPEG)</fullName>
        <ecNumber evidence="6">2.5.1.18</ecNumber>
    </submittedName>
</protein>
<dbReference type="PANTHER" id="PTHR35814:SF1">
    <property type="entry name" value="GLUTATHIONE S-TRANSFERASE-RELATED"/>
    <property type="match status" value="1"/>
</dbReference>
<evidence type="ECO:0000313" key="7">
    <source>
        <dbReference type="EMBL" id="EQD75028.1"/>
    </source>
</evidence>
<gene>
    <name evidence="7" type="ORF">B1B_02353</name>
    <name evidence="6" type="ORF">B2A_04865</name>
</gene>
<evidence type="ECO:0000256" key="3">
    <source>
        <dbReference type="ARBA" id="ARBA00022989"/>
    </source>
</evidence>
<dbReference type="Gene3D" id="1.20.120.550">
    <property type="entry name" value="Membrane associated eicosanoid/glutathione metabolism-like domain"/>
    <property type="match status" value="1"/>
</dbReference>
<comment type="caution">
    <text evidence="6">The sequence shown here is derived from an EMBL/GenBank/DDBJ whole genome shotgun (WGS) entry which is preliminary data.</text>
</comment>
<feature type="transmembrane region" description="Helical" evidence="5">
    <location>
        <begin position="67"/>
        <end position="85"/>
    </location>
</feature>
<proteinExistence type="predicted"/>
<feature type="transmembrane region" description="Helical" evidence="5">
    <location>
        <begin position="121"/>
        <end position="142"/>
    </location>
</feature>
<dbReference type="InterPro" id="IPR023352">
    <property type="entry name" value="MAPEG-like_dom_sf"/>
</dbReference>
<dbReference type="PANTHER" id="PTHR35814">
    <property type="match status" value="1"/>
</dbReference>
<dbReference type="Pfam" id="PF01124">
    <property type="entry name" value="MAPEG"/>
    <property type="match status" value="1"/>
</dbReference>
<dbReference type="EC" id="2.5.1.18" evidence="6"/>
<keyword evidence="4 5" id="KW-0472">Membrane</keyword>
<dbReference type="EMBL" id="AUZY01001388">
    <property type="protein sequence ID" value="EQD75028.1"/>
    <property type="molecule type" value="Genomic_DNA"/>
</dbReference>